<evidence type="ECO:0000313" key="3">
    <source>
        <dbReference type="Proteomes" id="UP001257909"/>
    </source>
</evidence>
<accession>A0ABU1VWC7</accession>
<organism evidence="2 3">
    <name type="scientific">Rheinheimera soli</name>
    <dbReference type="NCBI Taxonomy" id="443616"/>
    <lineage>
        <taxon>Bacteria</taxon>
        <taxon>Pseudomonadati</taxon>
        <taxon>Pseudomonadota</taxon>
        <taxon>Gammaproteobacteria</taxon>
        <taxon>Chromatiales</taxon>
        <taxon>Chromatiaceae</taxon>
        <taxon>Rheinheimera</taxon>
    </lineage>
</organism>
<dbReference type="Proteomes" id="UP001257909">
    <property type="component" value="Unassembled WGS sequence"/>
</dbReference>
<keyword evidence="1" id="KW-0732">Signal</keyword>
<evidence type="ECO:0000313" key="2">
    <source>
        <dbReference type="EMBL" id="MDR7120024.1"/>
    </source>
</evidence>
<gene>
    <name evidence="2" type="ORF">J2W69_000939</name>
</gene>
<proteinExistence type="predicted"/>
<feature type="signal peptide" evidence="1">
    <location>
        <begin position="1"/>
        <end position="20"/>
    </location>
</feature>
<evidence type="ECO:0000256" key="1">
    <source>
        <dbReference type="SAM" id="SignalP"/>
    </source>
</evidence>
<keyword evidence="3" id="KW-1185">Reference proteome</keyword>
<comment type="caution">
    <text evidence="2">The sequence shown here is derived from an EMBL/GenBank/DDBJ whole genome shotgun (WGS) entry which is preliminary data.</text>
</comment>
<dbReference type="RefSeq" id="WP_310275037.1">
    <property type="nucleotide sequence ID" value="NZ_JAVDWR010000001.1"/>
</dbReference>
<name>A0ABU1VWC7_9GAMM</name>
<protein>
    <submittedName>
        <fullName evidence="2">Uncharacterized protein</fullName>
    </submittedName>
</protein>
<sequence length="138" mass="13545">MKLILVLASVFSFAAPAAVAQDCGGSCNGSNASALMSEGVGLVLAGSLSAVAASGQLVVEGIEKTAEGMVVVIKGSGKAASATVKLSGKAVKGLSIAVGEAVELTALSTGYTLYYSGKAIAFIPTEVGKALIEHAKAK</sequence>
<dbReference type="EMBL" id="JAVDWR010000001">
    <property type="protein sequence ID" value="MDR7120024.1"/>
    <property type="molecule type" value="Genomic_DNA"/>
</dbReference>
<feature type="chain" id="PRO_5045804948" evidence="1">
    <location>
        <begin position="21"/>
        <end position="138"/>
    </location>
</feature>
<reference evidence="2 3" key="1">
    <citation type="submission" date="2023-07" db="EMBL/GenBank/DDBJ databases">
        <title>Sorghum-associated microbial communities from plants grown in Nebraska, USA.</title>
        <authorList>
            <person name="Schachtman D."/>
        </authorList>
    </citation>
    <scope>NUCLEOTIDE SEQUENCE [LARGE SCALE GENOMIC DNA]</scope>
    <source>
        <strain evidence="2 3">4138</strain>
    </source>
</reference>